<evidence type="ECO:0000256" key="9">
    <source>
        <dbReference type="ARBA" id="ARBA00023211"/>
    </source>
</evidence>
<keyword evidence="9" id="KW-0464">Manganese</keyword>
<dbReference type="SUPFAM" id="SSF53092">
    <property type="entry name" value="Creatinase/prolidase N-terminal domain"/>
    <property type="match status" value="1"/>
</dbReference>
<reference evidence="13" key="1">
    <citation type="journal article" date="2019" name="Int. J. Syst. Evol. Microbiol.">
        <title>The Global Catalogue of Microorganisms (GCM) 10K type strain sequencing project: providing services to taxonomists for standard genome sequencing and annotation.</title>
        <authorList>
            <consortium name="The Broad Institute Genomics Platform"/>
            <consortium name="The Broad Institute Genome Sequencing Center for Infectious Disease"/>
            <person name="Wu L."/>
            <person name="Ma J."/>
        </authorList>
    </citation>
    <scope>NUCLEOTIDE SEQUENCE [LARGE SCALE GENOMIC DNA]</scope>
    <source>
        <strain evidence="13">CCUG 57942</strain>
    </source>
</reference>
<dbReference type="InterPro" id="IPR036005">
    <property type="entry name" value="Creatinase/aminopeptidase-like"/>
</dbReference>
<keyword evidence="8" id="KW-0482">Metalloprotease</keyword>
<evidence type="ECO:0000313" key="12">
    <source>
        <dbReference type="EMBL" id="MFD2158495.1"/>
    </source>
</evidence>
<evidence type="ECO:0000256" key="2">
    <source>
        <dbReference type="ARBA" id="ARBA00001936"/>
    </source>
</evidence>
<keyword evidence="13" id="KW-1185">Reference proteome</keyword>
<name>A0ABW4Z9B1_9BACT</name>
<keyword evidence="6 10" id="KW-0479">Metal-binding</keyword>
<dbReference type="Pfam" id="PF00557">
    <property type="entry name" value="Peptidase_M24"/>
    <property type="match status" value="1"/>
</dbReference>
<accession>A0ABW4Z9B1</accession>
<dbReference type="EC" id="3.4.11.9" evidence="4"/>
<comment type="cofactor">
    <cofactor evidence="2">
        <name>Mn(2+)</name>
        <dbReference type="ChEBI" id="CHEBI:29035"/>
    </cofactor>
</comment>
<dbReference type="GO" id="GO:0004177">
    <property type="term" value="F:aminopeptidase activity"/>
    <property type="evidence" value="ECO:0007669"/>
    <property type="project" value="UniProtKB-KW"/>
</dbReference>
<evidence type="ECO:0000256" key="5">
    <source>
        <dbReference type="ARBA" id="ARBA00022670"/>
    </source>
</evidence>
<dbReference type="SUPFAM" id="SSF55920">
    <property type="entry name" value="Creatinase/aminopeptidase"/>
    <property type="match status" value="1"/>
</dbReference>
<dbReference type="InterPro" id="IPR007865">
    <property type="entry name" value="Aminopep_P_N"/>
</dbReference>
<keyword evidence="12" id="KW-0031">Aminopeptidase</keyword>
<evidence type="ECO:0000256" key="4">
    <source>
        <dbReference type="ARBA" id="ARBA00012574"/>
    </source>
</evidence>
<dbReference type="Gene3D" id="3.90.230.10">
    <property type="entry name" value="Creatinase/methionine aminopeptidase superfamily"/>
    <property type="match status" value="1"/>
</dbReference>
<proteinExistence type="inferred from homology"/>
<evidence type="ECO:0000256" key="6">
    <source>
        <dbReference type="ARBA" id="ARBA00022723"/>
    </source>
</evidence>
<comment type="caution">
    <text evidence="12">The sequence shown here is derived from an EMBL/GenBank/DDBJ whole genome shotgun (WGS) entry which is preliminary data.</text>
</comment>
<dbReference type="PANTHER" id="PTHR43226:SF4">
    <property type="entry name" value="XAA-PRO AMINOPEPTIDASE 3"/>
    <property type="match status" value="1"/>
</dbReference>
<keyword evidence="7" id="KW-0378">Hydrolase</keyword>
<dbReference type="Proteomes" id="UP001597389">
    <property type="component" value="Unassembled WGS sequence"/>
</dbReference>
<comment type="catalytic activity">
    <reaction evidence="1">
        <text>Release of any N-terminal amino acid, including proline, that is linked to proline, even from a dipeptide or tripeptide.</text>
        <dbReference type="EC" id="3.4.11.9"/>
    </reaction>
</comment>
<dbReference type="InterPro" id="IPR000994">
    <property type="entry name" value="Pept_M24"/>
</dbReference>
<gene>
    <name evidence="12" type="ORF">ACFSW8_06265</name>
</gene>
<dbReference type="PANTHER" id="PTHR43226">
    <property type="entry name" value="XAA-PRO AMINOPEPTIDASE 3"/>
    <property type="match status" value="1"/>
</dbReference>
<feature type="domain" description="Aminopeptidase P N-terminal" evidence="11">
    <location>
        <begin position="6"/>
        <end position="142"/>
    </location>
</feature>
<dbReference type="Gene3D" id="3.40.350.10">
    <property type="entry name" value="Creatinase/prolidase N-terminal domain"/>
    <property type="match status" value="1"/>
</dbReference>
<dbReference type="RefSeq" id="WP_377091372.1">
    <property type="nucleotide sequence ID" value="NZ_JBHSJL010000014.1"/>
</dbReference>
<sequence length="431" mass="49319">MRYEPIDPKLFIRNRERLTKLLKPNSIVVLHSNDVMPTCADGVMPFVQNSNMIHLTGADQEETILLLFPDAPNEKQKEILFVRETNEHIAIWEGEKYTKEKATEISGIANIQWTDTFDSTFHNLVQQAEHIYLATNEHLRADVSVETRNDRFIKKCKTAYPLHKYERLAPLMHELRITKQPEEIDILQKACDITESGFRRALQLIKPGVGEWEVEAAFTHEFLIHGSKGHAYTPIIGGGHNACVLHYVDNHHRLQDGDLVLMDVGAEYANWNADMTRTVPVNGKFTKRQRAVYNAVLKVMRQANGILRPGLKPSEYQKQVLEFMEDALISLQLIDPEEAKKQDDSKPLVKKYFMHGTSHHLGLDVHDVSPPDAPFAVGQVFTIEPGIYIREENLGCRIENDVLIREDDNFDLMRNIPIEADEIEALMAQQN</sequence>
<evidence type="ECO:0000256" key="8">
    <source>
        <dbReference type="ARBA" id="ARBA00023049"/>
    </source>
</evidence>
<dbReference type="InterPro" id="IPR052433">
    <property type="entry name" value="X-Pro_dipept-like"/>
</dbReference>
<organism evidence="12 13">
    <name type="scientific">Rubritalea tangerina</name>
    <dbReference type="NCBI Taxonomy" id="430798"/>
    <lineage>
        <taxon>Bacteria</taxon>
        <taxon>Pseudomonadati</taxon>
        <taxon>Verrucomicrobiota</taxon>
        <taxon>Verrucomicrobiia</taxon>
        <taxon>Verrucomicrobiales</taxon>
        <taxon>Rubritaleaceae</taxon>
        <taxon>Rubritalea</taxon>
    </lineage>
</organism>
<protein>
    <recommendedName>
        <fullName evidence="4">Xaa-Pro aminopeptidase</fullName>
        <ecNumber evidence="4">3.4.11.9</ecNumber>
    </recommendedName>
</protein>
<evidence type="ECO:0000313" key="13">
    <source>
        <dbReference type="Proteomes" id="UP001597389"/>
    </source>
</evidence>
<evidence type="ECO:0000256" key="7">
    <source>
        <dbReference type="ARBA" id="ARBA00022801"/>
    </source>
</evidence>
<evidence type="ECO:0000256" key="3">
    <source>
        <dbReference type="ARBA" id="ARBA00008766"/>
    </source>
</evidence>
<dbReference type="SMART" id="SM01011">
    <property type="entry name" value="AMP_N"/>
    <property type="match status" value="1"/>
</dbReference>
<dbReference type="EMBL" id="JBHUJB010000028">
    <property type="protein sequence ID" value="MFD2158495.1"/>
    <property type="molecule type" value="Genomic_DNA"/>
</dbReference>
<comment type="similarity">
    <text evidence="3 10">Belongs to the peptidase M24B family.</text>
</comment>
<dbReference type="InterPro" id="IPR029149">
    <property type="entry name" value="Creatin/AminoP/Spt16_N"/>
</dbReference>
<evidence type="ECO:0000256" key="1">
    <source>
        <dbReference type="ARBA" id="ARBA00001424"/>
    </source>
</evidence>
<dbReference type="PROSITE" id="PS00491">
    <property type="entry name" value="PROLINE_PEPTIDASE"/>
    <property type="match status" value="1"/>
</dbReference>
<evidence type="ECO:0000256" key="10">
    <source>
        <dbReference type="RuleBase" id="RU000590"/>
    </source>
</evidence>
<keyword evidence="5" id="KW-0645">Protease</keyword>
<dbReference type="InterPro" id="IPR001131">
    <property type="entry name" value="Peptidase_M24B_aminopep-P_CS"/>
</dbReference>
<evidence type="ECO:0000259" key="11">
    <source>
        <dbReference type="SMART" id="SM01011"/>
    </source>
</evidence>
<dbReference type="Pfam" id="PF05195">
    <property type="entry name" value="AMP_N"/>
    <property type="match status" value="1"/>
</dbReference>